<dbReference type="Proteomes" id="UP000694257">
    <property type="component" value="Chromosome"/>
</dbReference>
<dbReference type="EMBL" id="CP078145">
    <property type="protein sequence ID" value="QXN89564.1"/>
    <property type="molecule type" value="Genomic_DNA"/>
</dbReference>
<evidence type="ECO:0008006" key="4">
    <source>
        <dbReference type="Google" id="ProtNLM"/>
    </source>
</evidence>
<proteinExistence type="predicted"/>
<reference evidence="2 3" key="1">
    <citation type="submission" date="2021-07" db="EMBL/GenBank/DDBJ databases">
        <title>Whole Genome Sequence of Nocardia Iowensis.</title>
        <authorList>
            <person name="Lamm A."/>
            <person name="Collins-Fairclough A.M."/>
            <person name="Bunk B."/>
            <person name="Sproer C."/>
        </authorList>
    </citation>
    <scope>NUCLEOTIDE SEQUENCE [LARGE SCALE GENOMIC DNA]</scope>
    <source>
        <strain evidence="2 3">NRRL 5646</strain>
    </source>
</reference>
<gene>
    <name evidence="2" type="ORF">KV110_29285</name>
</gene>
<sequence>MNAAGSGADEDGQNREVVKVVALLAALVLVLGFYFLLLGRIAFSLIDSGGVAAILIGIGVLILPFVGVWVVAATVRAALAHQHLARRMHAEGRELDTTHLPRRPSGRIERDAADDLFNQVKAEWEADPDNWRVSYRLARAYDYAGDRTRARATMRRAVALEKLERDQSA</sequence>
<evidence type="ECO:0000256" key="1">
    <source>
        <dbReference type="SAM" id="Phobius"/>
    </source>
</evidence>
<keyword evidence="3" id="KW-1185">Reference proteome</keyword>
<keyword evidence="1" id="KW-1133">Transmembrane helix</keyword>
<evidence type="ECO:0000313" key="2">
    <source>
        <dbReference type="EMBL" id="QXN89564.1"/>
    </source>
</evidence>
<protein>
    <recommendedName>
        <fullName evidence="4">Tetratricopeptide repeat protein</fullName>
    </recommendedName>
</protein>
<feature type="transmembrane region" description="Helical" evidence="1">
    <location>
        <begin position="52"/>
        <end position="79"/>
    </location>
</feature>
<feature type="transmembrane region" description="Helical" evidence="1">
    <location>
        <begin position="20"/>
        <end position="46"/>
    </location>
</feature>
<organism evidence="2 3">
    <name type="scientific">Nocardia iowensis</name>
    <dbReference type="NCBI Taxonomy" id="204891"/>
    <lineage>
        <taxon>Bacteria</taxon>
        <taxon>Bacillati</taxon>
        <taxon>Actinomycetota</taxon>
        <taxon>Actinomycetes</taxon>
        <taxon>Mycobacteriales</taxon>
        <taxon>Nocardiaceae</taxon>
        <taxon>Nocardia</taxon>
    </lineage>
</organism>
<accession>A0ABX8RIY6</accession>
<keyword evidence="1" id="KW-0812">Transmembrane</keyword>
<keyword evidence="1" id="KW-0472">Membrane</keyword>
<evidence type="ECO:0000313" key="3">
    <source>
        <dbReference type="Proteomes" id="UP000694257"/>
    </source>
</evidence>
<name>A0ABX8RIY6_NOCIO</name>
<dbReference type="RefSeq" id="WP_218470439.1">
    <property type="nucleotide sequence ID" value="NZ_BAABJN010000006.1"/>
</dbReference>